<dbReference type="Pfam" id="PF00551">
    <property type="entry name" value="Formyl_trans_N"/>
    <property type="match status" value="1"/>
</dbReference>
<dbReference type="AlphaFoldDB" id="A0A4Z1NQZ2"/>
<dbReference type="GO" id="GO:0004479">
    <property type="term" value="F:methionyl-tRNA formyltransferase activity"/>
    <property type="evidence" value="ECO:0007669"/>
    <property type="project" value="UniProtKB-EC"/>
</dbReference>
<dbReference type="EC" id="2.1.2.9" evidence="1"/>
<dbReference type="PANTHER" id="PTHR11138">
    <property type="entry name" value="METHIONYL-TRNA FORMYLTRANSFERASE"/>
    <property type="match status" value="1"/>
</dbReference>
<proteinExistence type="predicted"/>
<feature type="domain" description="Formyl transferase N-terminal" evidence="3">
    <location>
        <begin position="88"/>
        <end position="168"/>
    </location>
</feature>
<feature type="region of interest" description="Disordered" evidence="2">
    <location>
        <begin position="398"/>
        <end position="419"/>
    </location>
</feature>
<dbReference type="PANTHER" id="PTHR11138:SF5">
    <property type="entry name" value="METHIONYL-TRNA FORMYLTRANSFERASE, MITOCHONDRIAL"/>
    <property type="match status" value="1"/>
</dbReference>
<evidence type="ECO:0000313" key="5">
    <source>
        <dbReference type="Proteomes" id="UP000298493"/>
    </source>
</evidence>
<comment type="caution">
    <text evidence="4">The sequence shown here is derived from an EMBL/GenBank/DDBJ whole genome shotgun (WGS) entry which is preliminary data.</text>
</comment>
<dbReference type="InterPro" id="IPR041711">
    <property type="entry name" value="Met-tRNA-FMT_N"/>
</dbReference>
<reference evidence="4 5" key="1">
    <citation type="submission" date="2019-04" db="EMBL/GenBank/DDBJ databases">
        <title>High contiguity whole genome sequence and gene annotation resource for two Venturia nashicola isolates.</title>
        <authorList>
            <person name="Prokchorchik M."/>
            <person name="Won K."/>
            <person name="Lee Y."/>
            <person name="Choi E.D."/>
            <person name="Segonzac C."/>
            <person name="Sohn K.H."/>
        </authorList>
    </citation>
    <scope>NUCLEOTIDE SEQUENCE [LARGE SCALE GENOMIC DNA]</scope>
    <source>
        <strain evidence="4 5">PRI2</strain>
    </source>
</reference>
<name>A0A4Z1NQZ2_9PEZI</name>
<dbReference type="InterPro" id="IPR036477">
    <property type="entry name" value="Formyl_transf_N_sf"/>
</dbReference>
<evidence type="ECO:0000256" key="1">
    <source>
        <dbReference type="ARBA" id="ARBA00012261"/>
    </source>
</evidence>
<dbReference type="EMBL" id="SNSC02000020">
    <property type="protein sequence ID" value="TID15487.1"/>
    <property type="molecule type" value="Genomic_DNA"/>
</dbReference>
<keyword evidence="5" id="KW-1185">Reference proteome</keyword>
<evidence type="ECO:0000259" key="3">
    <source>
        <dbReference type="Pfam" id="PF00551"/>
    </source>
</evidence>
<dbReference type="CDD" id="cd08646">
    <property type="entry name" value="FMT_core_Met-tRNA-FMT_N"/>
    <property type="match status" value="1"/>
</dbReference>
<sequence length="419" mass="46587">MRVQPTAMRLLSTAAKRPWQLQCRSFHATVRHPDPLRILFCGSDDFSVASLDALDQERLVESAADIESIHVVCRPGKPTGARLKPPAGINLIIAVSFGLFVPPRILNGAKYGGLNVHPSMLPDLRGPAPIHWTILLDRKHTGVTLQTLHPEKIDHGTILAQTAPPGMPYPHEATTKDMIPFMAAKGADLLIEGLKHRVFESSEPITHSEASILKITDGKGIAHAPKIKPEDRHIPSWEDMDAETLLRKHRAMGHLWDKTTWQRWVSDVRKEFPSFKPKSVTPKRVVFSGGFSEYDIKSTGSVVDSSDGSGTRSEMPDLEAQVAKDRAHVQSVLDKNPTPGQLIFLPREKSLPKLLVLSSDRRLLRVNSCTIDGGKKDSGIREMWNQYTKGQNAQIFRRSSSTSLENREAVSEDGEINWK</sequence>
<accession>A0A4Z1NQZ2</accession>
<dbReference type="Gene3D" id="3.40.50.12230">
    <property type="match status" value="1"/>
</dbReference>
<organism evidence="4 5">
    <name type="scientific">Venturia nashicola</name>
    <dbReference type="NCBI Taxonomy" id="86259"/>
    <lineage>
        <taxon>Eukaryota</taxon>
        <taxon>Fungi</taxon>
        <taxon>Dikarya</taxon>
        <taxon>Ascomycota</taxon>
        <taxon>Pezizomycotina</taxon>
        <taxon>Dothideomycetes</taxon>
        <taxon>Pleosporomycetidae</taxon>
        <taxon>Venturiales</taxon>
        <taxon>Venturiaceae</taxon>
        <taxon>Venturia</taxon>
    </lineage>
</organism>
<feature type="compositionally biased region" description="Basic and acidic residues" evidence="2">
    <location>
        <begin position="405"/>
        <end position="419"/>
    </location>
</feature>
<dbReference type="GO" id="GO:0005739">
    <property type="term" value="C:mitochondrion"/>
    <property type="evidence" value="ECO:0007669"/>
    <property type="project" value="TreeGrafter"/>
</dbReference>
<evidence type="ECO:0000256" key="2">
    <source>
        <dbReference type="SAM" id="MobiDB-lite"/>
    </source>
</evidence>
<keyword evidence="4" id="KW-0808">Transferase</keyword>
<dbReference type="InterPro" id="IPR002376">
    <property type="entry name" value="Formyl_transf_N"/>
</dbReference>
<protein>
    <recommendedName>
        <fullName evidence="1">methionyl-tRNA formyltransferase</fullName>
        <ecNumber evidence="1">2.1.2.9</ecNumber>
    </recommendedName>
</protein>
<dbReference type="Proteomes" id="UP000298493">
    <property type="component" value="Unassembled WGS sequence"/>
</dbReference>
<evidence type="ECO:0000313" key="4">
    <source>
        <dbReference type="EMBL" id="TID15487.1"/>
    </source>
</evidence>
<gene>
    <name evidence="4" type="ORF">E6O75_ATG07815</name>
</gene>
<dbReference type="SUPFAM" id="SSF53328">
    <property type="entry name" value="Formyltransferase"/>
    <property type="match status" value="1"/>
</dbReference>
<dbReference type="STRING" id="86259.A0A4Z1NQZ2"/>